<feature type="compositionally biased region" description="Basic and acidic residues" evidence="4">
    <location>
        <begin position="268"/>
        <end position="277"/>
    </location>
</feature>
<evidence type="ECO:0000313" key="7">
    <source>
        <dbReference type="Proteomes" id="UP000241890"/>
    </source>
</evidence>
<sequence length="330" mass="36726">MATTRGLVPLPVLCSVLPAELETWSEQATERADLSSGKKANKKRKRQTCAEFAQTPEGKRLVKYLFIKLHNTGQASTFGAKAGDVSSDEDDDDEEKEEDEGATLFVANVGVAWSQEAVRKVFEAFGEVEAVDLGSSGTTRFARVRFAMKTAALRALERASASSKEGPLDATSAWTTGKDGVEEHNTKSSKAKKPRWMRQYDAERPGTASLKKSSEAYMERFAELEKEIEELRKAQENQADEDGFTMVSYKKGSRARANPTTAVSAKDQAGRRITDGKGKKKSSKGPLTDFYRFQTRDHKKSKLAELRAKFEQDKQQVERLKASRRFHPLS</sequence>
<dbReference type="InParanoid" id="A0A2R5GLS7"/>
<dbReference type="InterPro" id="IPR035979">
    <property type="entry name" value="RBD_domain_sf"/>
</dbReference>
<dbReference type="GO" id="GO:0032545">
    <property type="term" value="C:CURI complex"/>
    <property type="evidence" value="ECO:0007669"/>
    <property type="project" value="TreeGrafter"/>
</dbReference>
<evidence type="ECO:0000259" key="5">
    <source>
        <dbReference type="PROSITE" id="PS50102"/>
    </source>
</evidence>
<comment type="similarity">
    <text evidence="1">Belongs to the RRP7 family.</text>
</comment>
<dbReference type="InterPro" id="IPR024326">
    <property type="entry name" value="RRP7_C"/>
</dbReference>
<dbReference type="InterPro" id="IPR040446">
    <property type="entry name" value="RRP7"/>
</dbReference>
<dbReference type="InterPro" id="IPR012677">
    <property type="entry name" value="Nucleotide-bd_a/b_plait_sf"/>
</dbReference>
<keyword evidence="2" id="KW-0694">RNA-binding</keyword>
<feature type="region of interest" description="Disordered" evidence="4">
    <location>
        <begin position="78"/>
        <end position="99"/>
    </location>
</feature>
<dbReference type="Proteomes" id="UP000241890">
    <property type="component" value="Unassembled WGS sequence"/>
</dbReference>
<dbReference type="PANTHER" id="PTHR13191">
    <property type="entry name" value="RIBOSOMAL RNA PROCESSING PROTEIN 7-RELATED"/>
    <property type="match status" value="1"/>
</dbReference>
<keyword evidence="7" id="KW-1185">Reference proteome</keyword>
<accession>A0A2R5GLS7</accession>
<evidence type="ECO:0000256" key="4">
    <source>
        <dbReference type="SAM" id="MobiDB-lite"/>
    </source>
</evidence>
<dbReference type="InterPro" id="IPR000504">
    <property type="entry name" value="RRM_dom"/>
</dbReference>
<dbReference type="SMART" id="SM00360">
    <property type="entry name" value="RRM"/>
    <property type="match status" value="1"/>
</dbReference>
<dbReference type="PROSITE" id="PS50102">
    <property type="entry name" value="RRM"/>
    <property type="match status" value="1"/>
</dbReference>
<keyword evidence="3" id="KW-0175">Coiled coil</keyword>
<feature type="region of interest" description="Disordered" evidence="4">
    <location>
        <begin position="25"/>
        <end position="48"/>
    </location>
</feature>
<dbReference type="GO" id="GO:0006364">
    <property type="term" value="P:rRNA processing"/>
    <property type="evidence" value="ECO:0007669"/>
    <property type="project" value="TreeGrafter"/>
</dbReference>
<dbReference type="GO" id="GO:0003723">
    <property type="term" value="F:RNA binding"/>
    <property type="evidence" value="ECO:0007669"/>
    <property type="project" value="UniProtKB-UniRule"/>
</dbReference>
<organism evidence="6 7">
    <name type="scientific">Hondaea fermentalgiana</name>
    <dbReference type="NCBI Taxonomy" id="2315210"/>
    <lineage>
        <taxon>Eukaryota</taxon>
        <taxon>Sar</taxon>
        <taxon>Stramenopiles</taxon>
        <taxon>Bigyra</taxon>
        <taxon>Labyrinthulomycetes</taxon>
        <taxon>Thraustochytrida</taxon>
        <taxon>Thraustochytriidae</taxon>
        <taxon>Hondaea</taxon>
    </lineage>
</organism>
<feature type="compositionally biased region" description="Acidic residues" evidence="4">
    <location>
        <begin position="86"/>
        <end position="99"/>
    </location>
</feature>
<dbReference type="CDD" id="cd00590">
    <property type="entry name" value="RRM_SF"/>
    <property type="match status" value="1"/>
</dbReference>
<dbReference type="OrthoDB" id="5390at2759"/>
<dbReference type="EMBL" id="BEYU01000049">
    <property type="protein sequence ID" value="GBG28824.1"/>
    <property type="molecule type" value="Genomic_DNA"/>
</dbReference>
<feature type="compositionally biased region" description="Basic residues" evidence="4">
    <location>
        <begin position="187"/>
        <end position="196"/>
    </location>
</feature>
<dbReference type="AlphaFoldDB" id="A0A2R5GLS7"/>
<dbReference type="Gene3D" id="6.10.250.1770">
    <property type="match status" value="1"/>
</dbReference>
<reference evidence="6 7" key="1">
    <citation type="submission" date="2017-12" db="EMBL/GenBank/DDBJ databases">
        <title>Sequencing, de novo assembly and annotation of complete genome of a new Thraustochytrid species, strain FCC1311.</title>
        <authorList>
            <person name="Sedici K."/>
            <person name="Godart F."/>
            <person name="Aiese Cigliano R."/>
            <person name="Sanseverino W."/>
            <person name="Barakat M."/>
            <person name="Ortet P."/>
            <person name="Marechal E."/>
            <person name="Cagnac O."/>
            <person name="Amato A."/>
        </authorList>
    </citation>
    <scope>NUCLEOTIDE SEQUENCE [LARGE SCALE GENOMIC DNA]</scope>
</reference>
<dbReference type="Pfam" id="PF00076">
    <property type="entry name" value="RRM_1"/>
    <property type="match status" value="1"/>
</dbReference>
<dbReference type="SUPFAM" id="SSF54928">
    <property type="entry name" value="RNA-binding domain, RBD"/>
    <property type="match status" value="1"/>
</dbReference>
<feature type="coiled-coil region" evidence="3">
    <location>
        <begin position="214"/>
        <end position="241"/>
    </location>
</feature>
<dbReference type="Pfam" id="PF12923">
    <property type="entry name" value="RRP7"/>
    <property type="match status" value="1"/>
</dbReference>
<dbReference type="Gene3D" id="3.30.70.330">
    <property type="match status" value="1"/>
</dbReference>
<feature type="domain" description="RRM" evidence="5">
    <location>
        <begin position="102"/>
        <end position="193"/>
    </location>
</feature>
<evidence type="ECO:0000256" key="1">
    <source>
        <dbReference type="ARBA" id="ARBA00006110"/>
    </source>
</evidence>
<dbReference type="PANTHER" id="PTHR13191:SF0">
    <property type="entry name" value="RIBOSOMAL RNA-PROCESSING PROTEIN 7 HOMOLOG A-RELATED"/>
    <property type="match status" value="1"/>
</dbReference>
<name>A0A2R5GLS7_9STRA</name>
<dbReference type="GO" id="GO:0034456">
    <property type="term" value="C:UTP-C complex"/>
    <property type="evidence" value="ECO:0007669"/>
    <property type="project" value="TreeGrafter"/>
</dbReference>
<comment type="caution">
    <text evidence="6">The sequence shown here is derived from an EMBL/GenBank/DDBJ whole genome shotgun (WGS) entry which is preliminary data.</text>
</comment>
<protein>
    <submittedName>
        <fullName evidence="6">Ribosomal RNA-processing protein 7-like A</fullName>
    </submittedName>
</protein>
<gene>
    <name evidence="6" type="ORF">FCC1311_050452</name>
</gene>
<feature type="region of interest" description="Disordered" evidence="4">
    <location>
        <begin position="249"/>
        <end position="289"/>
    </location>
</feature>
<feature type="region of interest" description="Disordered" evidence="4">
    <location>
        <begin position="161"/>
        <end position="211"/>
    </location>
</feature>
<dbReference type="GO" id="GO:0000028">
    <property type="term" value="P:ribosomal small subunit assembly"/>
    <property type="evidence" value="ECO:0007669"/>
    <property type="project" value="TreeGrafter"/>
</dbReference>
<evidence type="ECO:0000256" key="2">
    <source>
        <dbReference type="PROSITE-ProRule" id="PRU00176"/>
    </source>
</evidence>
<feature type="coiled-coil region" evidence="3">
    <location>
        <begin position="296"/>
        <end position="323"/>
    </location>
</feature>
<proteinExistence type="inferred from homology"/>
<evidence type="ECO:0000256" key="3">
    <source>
        <dbReference type="SAM" id="Coils"/>
    </source>
</evidence>
<evidence type="ECO:0000313" key="6">
    <source>
        <dbReference type="EMBL" id="GBG28824.1"/>
    </source>
</evidence>